<dbReference type="InParanoid" id="A0A0V0Q7L8"/>
<comment type="caution">
    <text evidence="3">The sequence shown here is derived from an EMBL/GenBank/DDBJ whole genome shotgun (WGS) entry which is preliminary data.</text>
</comment>
<evidence type="ECO:0000313" key="4">
    <source>
        <dbReference type="Proteomes" id="UP000054937"/>
    </source>
</evidence>
<feature type="region of interest" description="Disordered" evidence="1">
    <location>
        <begin position="163"/>
        <end position="184"/>
    </location>
</feature>
<keyword evidence="2" id="KW-1133">Transmembrane helix</keyword>
<gene>
    <name evidence="3" type="ORF">PPERSA_05586</name>
</gene>
<keyword evidence="2" id="KW-0812">Transmembrane</keyword>
<feature type="transmembrane region" description="Helical" evidence="2">
    <location>
        <begin position="71"/>
        <end position="94"/>
    </location>
</feature>
<feature type="compositionally biased region" description="Low complexity" evidence="1">
    <location>
        <begin position="169"/>
        <end position="184"/>
    </location>
</feature>
<evidence type="ECO:0000313" key="3">
    <source>
        <dbReference type="EMBL" id="KRW98242.1"/>
    </source>
</evidence>
<evidence type="ECO:0008006" key="5">
    <source>
        <dbReference type="Google" id="ProtNLM"/>
    </source>
</evidence>
<keyword evidence="4" id="KW-1185">Reference proteome</keyword>
<reference evidence="3 4" key="1">
    <citation type="journal article" date="2015" name="Sci. Rep.">
        <title>Genome of the facultative scuticociliatosis pathogen Pseudocohnilembus persalinus provides insight into its virulence through horizontal gene transfer.</title>
        <authorList>
            <person name="Xiong J."/>
            <person name="Wang G."/>
            <person name="Cheng J."/>
            <person name="Tian M."/>
            <person name="Pan X."/>
            <person name="Warren A."/>
            <person name="Jiang C."/>
            <person name="Yuan D."/>
            <person name="Miao W."/>
        </authorList>
    </citation>
    <scope>NUCLEOTIDE SEQUENCE [LARGE SCALE GENOMIC DNA]</scope>
    <source>
        <strain evidence="3">36N120E</strain>
    </source>
</reference>
<keyword evidence="2" id="KW-0472">Membrane</keyword>
<organism evidence="3 4">
    <name type="scientific">Pseudocohnilembus persalinus</name>
    <name type="common">Ciliate</name>
    <dbReference type="NCBI Taxonomy" id="266149"/>
    <lineage>
        <taxon>Eukaryota</taxon>
        <taxon>Sar</taxon>
        <taxon>Alveolata</taxon>
        <taxon>Ciliophora</taxon>
        <taxon>Intramacronucleata</taxon>
        <taxon>Oligohymenophorea</taxon>
        <taxon>Scuticociliatia</taxon>
        <taxon>Philasterida</taxon>
        <taxon>Pseudocohnilembidae</taxon>
        <taxon>Pseudocohnilembus</taxon>
    </lineage>
</organism>
<accession>A0A0V0Q7L8</accession>
<dbReference type="EMBL" id="LDAU01000260">
    <property type="protein sequence ID" value="KRW98242.1"/>
    <property type="molecule type" value="Genomic_DNA"/>
</dbReference>
<dbReference type="AlphaFoldDB" id="A0A0V0Q7L8"/>
<evidence type="ECO:0000256" key="2">
    <source>
        <dbReference type="SAM" id="Phobius"/>
    </source>
</evidence>
<feature type="compositionally biased region" description="Basic residues" evidence="1">
    <location>
        <begin position="291"/>
        <end position="300"/>
    </location>
</feature>
<evidence type="ECO:0000256" key="1">
    <source>
        <dbReference type="SAM" id="MobiDB-lite"/>
    </source>
</evidence>
<sequence length="326" mass="37603">MSFSVCYILHKEFVSKSDTTDGSDPVITQSYGEGEQSNISVCYIDIINPGLKGDKVTNTQQIIAAFQQDRYVLIDAVMTNISGLIITSLFMYLLKRFFRQISLSQQEYQEYEEGDNFKIDDNSSYVIDPMLNPKKSRAINNVFQSSEISQQQSNMLQSSQITYFRPDGSSSSNNKAKQTQQNQNQNFNKSCRLPDQQIQQNSNINNKQFKKQKKNSYNYINEIQTPTMGIKRDLSQNTYDEIKIEYEQDENQQLRLKGENIQQVSISNSEYENFQTLLNGEESQMNIEKQKMKKQVKKANLKISDSQQQESNSTNVSSCQNKNNKK</sequence>
<feature type="compositionally biased region" description="Polar residues" evidence="1">
    <location>
        <begin position="303"/>
        <end position="326"/>
    </location>
</feature>
<feature type="region of interest" description="Disordered" evidence="1">
    <location>
        <begin position="288"/>
        <end position="326"/>
    </location>
</feature>
<protein>
    <recommendedName>
        <fullName evidence="5">Transmembrane protein</fullName>
    </recommendedName>
</protein>
<dbReference type="Proteomes" id="UP000054937">
    <property type="component" value="Unassembled WGS sequence"/>
</dbReference>
<name>A0A0V0Q7L8_PSEPJ</name>
<proteinExistence type="predicted"/>